<evidence type="ECO:0000313" key="2">
    <source>
        <dbReference type="EMBL" id="MBA0576928.1"/>
    </source>
</evidence>
<protein>
    <recommendedName>
        <fullName evidence="1">RNase H type-1 domain-containing protein</fullName>
    </recommendedName>
</protein>
<proteinExistence type="predicted"/>
<dbReference type="GO" id="GO:0004523">
    <property type="term" value="F:RNA-DNA hybrid ribonuclease activity"/>
    <property type="evidence" value="ECO:0007669"/>
    <property type="project" value="InterPro"/>
</dbReference>
<keyword evidence="3" id="KW-1185">Reference proteome</keyword>
<accession>A0A7J8NIV8</accession>
<dbReference type="GO" id="GO:0003676">
    <property type="term" value="F:nucleic acid binding"/>
    <property type="evidence" value="ECO:0007669"/>
    <property type="project" value="InterPro"/>
</dbReference>
<dbReference type="AlphaFoldDB" id="A0A7J8NIV8"/>
<dbReference type="InterPro" id="IPR002156">
    <property type="entry name" value="RNaseH_domain"/>
</dbReference>
<dbReference type="Pfam" id="PF13456">
    <property type="entry name" value="RVT_3"/>
    <property type="match status" value="1"/>
</dbReference>
<evidence type="ECO:0000313" key="3">
    <source>
        <dbReference type="Proteomes" id="UP000593572"/>
    </source>
</evidence>
<dbReference type="EMBL" id="JABEZX010352215">
    <property type="protein sequence ID" value="MBA0576928.1"/>
    <property type="molecule type" value="Genomic_DNA"/>
</dbReference>
<reference evidence="2 3" key="1">
    <citation type="journal article" date="2019" name="Genome Biol. Evol.">
        <title>Insights into the evolution of the New World diploid cottons (Gossypium, subgenus Houzingenia) based on genome sequencing.</title>
        <authorList>
            <person name="Grover C.E."/>
            <person name="Arick M.A. 2nd"/>
            <person name="Thrash A."/>
            <person name="Conover J.L."/>
            <person name="Sanders W.S."/>
            <person name="Peterson D.G."/>
            <person name="Frelichowski J.E."/>
            <person name="Scheffler J.A."/>
            <person name="Scheffler B.E."/>
            <person name="Wendel J.F."/>
        </authorList>
    </citation>
    <scope>NUCLEOTIDE SEQUENCE [LARGE SCALE GENOMIC DNA]</scope>
    <source>
        <strain evidence="2">157</strain>
        <tissue evidence="2">Leaf</tissue>
    </source>
</reference>
<gene>
    <name evidence="2" type="ORF">Golob_024208</name>
</gene>
<sequence>MQDLLLKKIQSRWADKSDIQAYIFYYQDLRNSFQTCIFLFGHRSKNEIAHLLATEGLRREEQWNLDRGVPIFA</sequence>
<dbReference type="Proteomes" id="UP000593572">
    <property type="component" value="Unassembled WGS sequence"/>
</dbReference>
<feature type="domain" description="RNase H type-1" evidence="1">
    <location>
        <begin position="5"/>
        <end position="55"/>
    </location>
</feature>
<evidence type="ECO:0000259" key="1">
    <source>
        <dbReference type="Pfam" id="PF13456"/>
    </source>
</evidence>
<name>A0A7J8NIV8_9ROSI</name>
<organism evidence="2 3">
    <name type="scientific">Gossypium lobatum</name>
    <dbReference type="NCBI Taxonomy" id="34289"/>
    <lineage>
        <taxon>Eukaryota</taxon>
        <taxon>Viridiplantae</taxon>
        <taxon>Streptophyta</taxon>
        <taxon>Embryophyta</taxon>
        <taxon>Tracheophyta</taxon>
        <taxon>Spermatophyta</taxon>
        <taxon>Magnoliopsida</taxon>
        <taxon>eudicotyledons</taxon>
        <taxon>Gunneridae</taxon>
        <taxon>Pentapetalae</taxon>
        <taxon>rosids</taxon>
        <taxon>malvids</taxon>
        <taxon>Malvales</taxon>
        <taxon>Malvaceae</taxon>
        <taxon>Malvoideae</taxon>
        <taxon>Gossypium</taxon>
    </lineage>
</organism>
<comment type="caution">
    <text evidence="2">The sequence shown here is derived from an EMBL/GenBank/DDBJ whole genome shotgun (WGS) entry which is preliminary data.</text>
</comment>